<evidence type="ECO:0000256" key="3">
    <source>
        <dbReference type="ARBA" id="ARBA00022729"/>
    </source>
</evidence>
<protein>
    <recommendedName>
        <fullName evidence="5">Dickkopf-related protein 1/2/4 C-terminal subdomain 1 domain-containing protein</fullName>
    </recommendedName>
</protein>
<comment type="caution">
    <text evidence="6">The sequence shown here is derived from an EMBL/GenBank/DDBJ whole genome shotgun (WGS) entry which is preliminary data.</text>
</comment>
<dbReference type="InterPro" id="IPR048500">
    <property type="entry name" value="DIKK1/2/4_C-subdom1"/>
</dbReference>
<dbReference type="Gene3D" id="2.10.80.10">
    <property type="entry name" value="Lipase, subunit A"/>
    <property type="match status" value="1"/>
</dbReference>
<feature type="chain" id="PRO_5040517057" description="Dickkopf-related protein 1/2/4 C-terminal subdomain 1 domain-containing protein" evidence="4">
    <location>
        <begin position="18"/>
        <end position="228"/>
    </location>
</feature>
<name>A0A9Q0MF07_BLOTA</name>
<dbReference type="AlphaFoldDB" id="A0A9Q0MF07"/>
<comment type="subcellular location">
    <subcellularLocation>
        <location evidence="1">Secreted</location>
    </subcellularLocation>
</comment>
<evidence type="ECO:0000256" key="1">
    <source>
        <dbReference type="ARBA" id="ARBA00004613"/>
    </source>
</evidence>
<dbReference type="InterPro" id="IPR039863">
    <property type="entry name" value="DKK1-4"/>
</dbReference>
<evidence type="ECO:0000313" key="6">
    <source>
        <dbReference type="EMBL" id="KAJ6224389.1"/>
    </source>
</evidence>
<keyword evidence="2" id="KW-0964">Secreted</keyword>
<proteinExistence type="predicted"/>
<evidence type="ECO:0000259" key="5">
    <source>
        <dbReference type="Pfam" id="PF21481"/>
    </source>
</evidence>
<evidence type="ECO:0000256" key="2">
    <source>
        <dbReference type="ARBA" id="ARBA00022525"/>
    </source>
</evidence>
<accession>A0A9Q0MF07</accession>
<dbReference type="Pfam" id="PF21481">
    <property type="entry name" value="DIKK1-2-4_C-subdom1"/>
    <property type="match status" value="1"/>
</dbReference>
<gene>
    <name evidence="6" type="ORF">RDWZM_002934</name>
</gene>
<keyword evidence="7" id="KW-1185">Reference proteome</keyword>
<reference evidence="6" key="1">
    <citation type="submission" date="2022-12" db="EMBL/GenBank/DDBJ databases">
        <title>Genome assemblies of Blomia tropicalis.</title>
        <authorList>
            <person name="Cui Y."/>
        </authorList>
    </citation>
    <scope>NUCLEOTIDE SEQUENCE</scope>
    <source>
        <tissue evidence="6">Adult mites</tissue>
    </source>
</reference>
<keyword evidence="3 4" id="KW-0732">Signal</keyword>
<organism evidence="6 7">
    <name type="scientific">Blomia tropicalis</name>
    <name type="common">Mite</name>
    <dbReference type="NCBI Taxonomy" id="40697"/>
    <lineage>
        <taxon>Eukaryota</taxon>
        <taxon>Metazoa</taxon>
        <taxon>Ecdysozoa</taxon>
        <taxon>Arthropoda</taxon>
        <taxon>Chelicerata</taxon>
        <taxon>Arachnida</taxon>
        <taxon>Acari</taxon>
        <taxon>Acariformes</taxon>
        <taxon>Sarcoptiformes</taxon>
        <taxon>Astigmata</taxon>
        <taxon>Glycyphagoidea</taxon>
        <taxon>Echimyopodidae</taxon>
        <taxon>Blomia</taxon>
    </lineage>
</organism>
<evidence type="ECO:0000256" key="4">
    <source>
        <dbReference type="SAM" id="SignalP"/>
    </source>
</evidence>
<dbReference type="EMBL" id="JAPWDV010000001">
    <property type="protein sequence ID" value="KAJ6224389.1"/>
    <property type="molecule type" value="Genomic_DNA"/>
</dbReference>
<feature type="domain" description="Dickkopf-related protein 1/2/4 C-terminal subdomain 1" evidence="5">
    <location>
        <begin position="135"/>
        <end position="163"/>
    </location>
</feature>
<dbReference type="GO" id="GO:0039706">
    <property type="term" value="F:co-receptor binding"/>
    <property type="evidence" value="ECO:0007669"/>
    <property type="project" value="TreeGrafter"/>
</dbReference>
<dbReference type="OMA" id="CCTRYLE"/>
<dbReference type="Proteomes" id="UP001142055">
    <property type="component" value="Chromosome 1"/>
</dbReference>
<evidence type="ECO:0000313" key="7">
    <source>
        <dbReference type="Proteomes" id="UP001142055"/>
    </source>
</evidence>
<dbReference type="GO" id="GO:0005615">
    <property type="term" value="C:extracellular space"/>
    <property type="evidence" value="ECO:0007669"/>
    <property type="project" value="TreeGrafter"/>
</dbReference>
<dbReference type="PANTHER" id="PTHR12113:SF31">
    <property type="entry name" value="DICKKOPF N-TERMINAL CYSTEINE-RICH DOMAIN-CONTAINING PROTEIN"/>
    <property type="match status" value="1"/>
</dbReference>
<dbReference type="GO" id="GO:0048019">
    <property type="term" value="F:receptor antagonist activity"/>
    <property type="evidence" value="ECO:0007669"/>
    <property type="project" value="TreeGrafter"/>
</dbReference>
<feature type="signal peptide" evidence="4">
    <location>
        <begin position="1"/>
        <end position="17"/>
    </location>
</feature>
<dbReference type="PANTHER" id="PTHR12113">
    <property type="entry name" value="DICKKOPF3-LIKE 3"/>
    <property type="match status" value="1"/>
</dbReference>
<dbReference type="GO" id="GO:0090090">
    <property type="term" value="P:negative regulation of canonical Wnt signaling pathway"/>
    <property type="evidence" value="ECO:0007669"/>
    <property type="project" value="TreeGrafter"/>
</dbReference>
<sequence length="228" mass="25772">MYLLIAIWCCLLNIIDGQLYGLMLNNPISIGPIHHESSENMPPFHLHISSSSDKSSINIDNMKNKTELIRCRQDSDCIDDNSSDTDDLMYCDRHYGFCDYFREIGDLCRHDSQCDSGLICMFGKCARPFKAGFRGARCTNASDCNVGLCCARQHGERICKPKLKLGYQCFVPMGGLDYSLNESCPCDDGLDCQPVKAKSKRKRNFKMDNVMRCIAWNKSDDVTTNNSE</sequence>